<dbReference type="RefSeq" id="WP_268073971.1">
    <property type="nucleotide sequence ID" value="NZ_CP109965.1"/>
</dbReference>
<evidence type="ECO:0000256" key="1">
    <source>
        <dbReference type="SAM" id="Phobius"/>
    </source>
</evidence>
<sequence>MFTLIAKLFIALNSEDSPKQISYAIALGMIIGLTPLLSLHNLLILLIAFLVRVHLGSFFVGWTLFSILGLLFAPLFASLGQYLLTLPALESTWDALYQFSFMRLAHFHHTTTLGALLVSLVLFFPLVFILNFLIAEYRTHIMAFILKLRLVQMLKASKVYKIYNSLQGA</sequence>
<evidence type="ECO:0000259" key="2">
    <source>
        <dbReference type="Pfam" id="PF09835"/>
    </source>
</evidence>
<organism evidence="3 4">
    <name type="scientific">Catenovulum adriaticum</name>
    <dbReference type="NCBI Taxonomy" id="2984846"/>
    <lineage>
        <taxon>Bacteria</taxon>
        <taxon>Pseudomonadati</taxon>
        <taxon>Pseudomonadota</taxon>
        <taxon>Gammaproteobacteria</taxon>
        <taxon>Alteromonadales</taxon>
        <taxon>Alteromonadaceae</taxon>
        <taxon>Catenovulum</taxon>
    </lineage>
</organism>
<evidence type="ECO:0000313" key="3">
    <source>
        <dbReference type="EMBL" id="WAJ69687.1"/>
    </source>
</evidence>
<feature type="transmembrane region" description="Helical" evidence="1">
    <location>
        <begin position="20"/>
        <end position="51"/>
    </location>
</feature>
<dbReference type="NCBIfam" id="TIGR03546">
    <property type="entry name" value="TIGR03546 family protein"/>
    <property type="match status" value="1"/>
</dbReference>
<reference evidence="3" key="1">
    <citation type="submission" date="2022-10" db="EMBL/GenBank/DDBJ databases">
        <title>Catenovulum adriacola sp. nov. isolated in the Harbour of Susak.</title>
        <authorList>
            <person name="Schoch T."/>
            <person name="Reich S.J."/>
            <person name="Stoeferle S."/>
            <person name="Flaiz M."/>
            <person name="Kazda M."/>
            <person name="Riedel C.U."/>
            <person name="Duerre P."/>
        </authorList>
    </citation>
    <scope>NUCLEOTIDE SEQUENCE</scope>
    <source>
        <strain evidence="3">TS8</strain>
    </source>
</reference>
<dbReference type="InterPro" id="IPR019935">
    <property type="entry name" value="CHP03546"/>
</dbReference>
<feature type="transmembrane region" description="Helical" evidence="1">
    <location>
        <begin position="58"/>
        <end position="84"/>
    </location>
</feature>
<evidence type="ECO:0000313" key="4">
    <source>
        <dbReference type="Proteomes" id="UP001163726"/>
    </source>
</evidence>
<keyword evidence="4" id="KW-1185">Reference proteome</keyword>
<protein>
    <submittedName>
        <fullName evidence="3">TIGR03546 family protein</fullName>
    </submittedName>
</protein>
<feature type="transmembrane region" description="Helical" evidence="1">
    <location>
        <begin position="113"/>
        <end position="134"/>
    </location>
</feature>
<dbReference type="EMBL" id="CP109965">
    <property type="protein sequence ID" value="WAJ69687.1"/>
    <property type="molecule type" value="Genomic_DNA"/>
</dbReference>
<accession>A0ABY7ALS4</accession>
<keyword evidence="1" id="KW-1133">Transmembrane helix</keyword>
<keyword evidence="1" id="KW-0472">Membrane</keyword>
<feature type="domain" description="DUF2062" evidence="2">
    <location>
        <begin position="13"/>
        <end position="140"/>
    </location>
</feature>
<gene>
    <name evidence="3" type="ORF">OLW01_11050</name>
</gene>
<dbReference type="Pfam" id="PF09835">
    <property type="entry name" value="DUF2062"/>
    <property type="match status" value="1"/>
</dbReference>
<dbReference type="InterPro" id="IPR018639">
    <property type="entry name" value="DUF2062"/>
</dbReference>
<proteinExistence type="predicted"/>
<keyword evidence="1" id="KW-0812">Transmembrane</keyword>
<name>A0ABY7ALS4_9ALTE</name>
<dbReference type="Proteomes" id="UP001163726">
    <property type="component" value="Chromosome"/>
</dbReference>